<proteinExistence type="predicted"/>
<evidence type="ECO:0000256" key="1">
    <source>
        <dbReference type="SAM" id="MobiDB-lite"/>
    </source>
</evidence>
<feature type="compositionally biased region" description="Basic and acidic residues" evidence="1">
    <location>
        <begin position="79"/>
        <end position="143"/>
    </location>
</feature>
<comment type="caution">
    <text evidence="2">The sequence shown here is derived from an EMBL/GenBank/DDBJ whole genome shotgun (WGS) entry which is preliminary data.</text>
</comment>
<organism evidence="2 3">
    <name type="scientific">Rhizophlyctis rosea</name>
    <dbReference type="NCBI Taxonomy" id="64517"/>
    <lineage>
        <taxon>Eukaryota</taxon>
        <taxon>Fungi</taxon>
        <taxon>Fungi incertae sedis</taxon>
        <taxon>Chytridiomycota</taxon>
        <taxon>Chytridiomycota incertae sedis</taxon>
        <taxon>Chytridiomycetes</taxon>
        <taxon>Rhizophlyctidales</taxon>
        <taxon>Rhizophlyctidaceae</taxon>
        <taxon>Rhizophlyctis</taxon>
    </lineage>
</organism>
<gene>
    <name evidence="2" type="ORF">HK097_000448</name>
</gene>
<sequence>MPPLPHPAKKQPPQTPFTSEYRAAYRDPHPALPKRWRQKLSSPSSTSTKNSQSHHIAKCEIASAALVARKSVPKKGSKKEKDREVKEQADRRAERRLDEALGEGKAREKEKEKRGSGGKERKVKFSEEDQKKVEGSGRVEEGRADVSLPPLPVLTLDFVTLCRSRKQLWIDPCLLPR</sequence>
<feature type="compositionally biased region" description="Low complexity" evidence="1">
    <location>
        <begin position="39"/>
        <end position="53"/>
    </location>
</feature>
<dbReference type="Proteomes" id="UP001212841">
    <property type="component" value="Unassembled WGS sequence"/>
</dbReference>
<keyword evidence="3" id="KW-1185">Reference proteome</keyword>
<evidence type="ECO:0000313" key="2">
    <source>
        <dbReference type="EMBL" id="KAJ3046864.1"/>
    </source>
</evidence>
<feature type="region of interest" description="Disordered" evidence="1">
    <location>
        <begin position="1"/>
        <end position="143"/>
    </location>
</feature>
<dbReference type="AlphaFoldDB" id="A0AAD5S5J1"/>
<protein>
    <submittedName>
        <fullName evidence="2">Uncharacterized protein</fullName>
    </submittedName>
</protein>
<evidence type="ECO:0000313" key="3">
    <source>
        <dbReference type="Proteomes" id="UP001212841"/>
    </source>
</evidence>
<name>A0AAD5S5J1_9FUNG</name>
<dbReference type="EMBL" id="JADGJD010001077">
    <property type="protein sequence ID" value="KAJ3046864.1"/>
    <property type="molecule type" value="Genomic_DNA"/>
</dbReference>
<reference evidence="2" key="1">
    <citation type="submission" date="2020-05" db="EMBL/GenBank/DDBJ databases">
        <title>Phylogenomic resolution of chytrid fungi.</title>
        <authorList>
            <person name="Stajich J.E."/>
            <person name="Amses K."/>
            <person name="Simmons R."/>
            <person name="Seto K."/>
            <person name="Myers J."/>
            <person name="Bonds A."/>
            <person name="Quandt C.A."/>
            <person name="Barry K."/>
            <person name="Liu P."/>
            <person name="Grigoriev I."/>
            <person name="Longcore J.E."/>
            <person name="James T.Y."/>
        </authorList>
    </citation>
    <scope>NUCLEOTIDE SEQUENCE</scope>
    <source>
        <strain evidence="2">JEL0318</strain>
    </source>
</reference>
<accession>A0AAD5S5J1</accession>